<proteinExistence type="predicted"/>
<dbReference type="AlphaFoldDB" id="A0A0F8Z9T8"/>
<dbReference type="Gene3D" id="3.40.630.10">
    <property type="entry name" value="Zn peptidases"/>
    <property type="match status" value="1"/>
</dbReference>
<organism evidence="1">
    <name type="scientific">marine sediment metagenome</name>
    <dbReference type="NCBI Taxonomy" id="412755"/>
    <lineage>
        <taxon>unclassified sequences</taxon>
        <taxon>metagenomes</taxon>
        <taxon>ecological metagenomes</taxon>
    </lineage>
</organism>
<dbReference type="SUPFAM" id="SSF53187">
    <property type="entry name" value="Zn-dependent exopeptidases"/>
    <property type="match status" value="1"/>
</dbReference>
<accession>A0A0F8Z9T8</accession>
<protein>
    <recommendedName>
        <fullName evidence="2">Peptidase M20 dimerisation domain-containing protein</fullName>
    </recommendedName>
</protein>
<dbReference type="InterPro" id="IPR002933">
    <property type="entry name" value="Peptidase_M20"/>
</dbReference>
<dbReference type="Pfam" id="PF01546">
    <property type="entry name" value="Peptidase_M20"/>
    <property type="match status" value="1"/>
</dbReference>
<sequence length="176" mass="19218">PDSDNFLGKGTVVVSHLEAHGPSQCAVADEAMIYLDRRLTWGETAAMAIAQVKEYMGSDVASVAMPRYEKRGYRGIDYGQELYFPTWKIPADHGLVKAGEQAYLLLYNKKPVVDKWTFSTNAVAVCGAHKIPAIGFGPGDENKTHAPNEAVSIDDLEVCSAFYAMLPYVLDQGGEE</sequence>
<evidence type="ECO:0000313" key="1">
    <source>
        <dbReference type="EMBL" id="KKK82710.1"/>
    </source>
</evidence>
<comment type="caution">
    <text evidence="1">The sequence shown here is derived from an EMBL/GenBank/DDBJ whole genome shotgun (WGS) entry which is preliminary data.</text>
</comment>
<dbReference type="EMBL" id="LAZR01052546">
    <property type="protein sequence ID" value="KKK82710.1"/>
    <property type="molecule type" value="Genomic_DNA"/>
</dbReference>
<dbReference type="InterPro" id="IPR050072">
    <property type="entry name" value="Peptidase_M20A"/>
</dbReference>
<dbReference type="PANTHER" id="PTHR43808">
    <property type="entry name" value="ACETYLORNITHINE DEACETYLASE"/>
    <property type="match status" value="1"/>
</dbReference>
<evidence type="ECO:0008006" key="2">
    <source>
        <dbReference type="Google" id="ProtNLM"/>
    </source>
</evidence>
<name>A0A0F8Z9T8_9ZZZZ</name>
<reference evidence="1" key="1">
    <citation type="journal article" date="2015" name="Nature">
        <title>Complex archaea that bridge the gap between prokaryotes and eukaryotes.</title>
        <authorList>
            <person name="Spang A."/>
            <person name="Saw J.H."/>
            <person name="Jorgensen S.L."/>
            <person name="Zaremba-Niedzwiedzka K."/>
            <person name="Martijn J."/>
            <person name="Lind A.E."/>
            <person name="van Eijk R."/>
            <person name="Schleper C."/>
            <person name="Guy L."/>
            <person name="Ettema T.J."/>
        </authorList>
    </citation>
    <scope>NUCLEOTIDE SEQUENCE</scope>
</reference>
<dbReference type="PANTHER" id="PTHR43808:SF31">
    <property type="entry name" value="N-ACETYL-L-CITRULLINE DEACETYLASE"/>
    <property type="match status" value="1"/>
</dbReference>
<feature type="non-terminal residue" evidence="1">
    <location>
        <position position="1"/>
    </location>
</feature>
<dbReference type="GO" id="GO:0006526">
    <property type="term" value="P:L-arginine biosynthetic process"/>
    <property type="evidence" value="ECO:0007669"/>
    <property type="project" value="TreeGrafter"/>
</dbReference>
<gene>
    <name evidence="1" type="ORF">LCGC14_2800680</name>
</gene>
<dbReference type="GO" id="GO:0008777">
    <property type="term" value="F:acetylornithine deacetylase activity"/>
    <property type="evidence" value="ECO:0007669"/>
    <property type="project" value="TreeGrafter"/>
</dbReference>